<protein>
    <submittedName>
        <fullName evidence="1">Uncharacterized protein</fullName>
    </submittedName>
</protein>
<proteinExistence type="predicted"/>
<evidence type="ECO:0000313" key="2">
    <source>
        <dbReference type="Proteomes" id="UP000092154"/>
    </source>
</evidence>
<accession>A0A1B7MLD0</accession>
<organism evidence="1 2">
    <name type="scientific">Rhizopogon vinicolor AM-OR11-026</name>
    <dbReference type="NCBI Taxonomy" id="1314800"/>
    <lineage>
        <taxon>Eukaryota</taxon>
        <taxon>Fungi</taxon>
        <taxon>Dikarya</taxon>
        <taxon>Basidiomycota</taxon>
        <taxon>Agaricomycotina</taxon>
        <taxon>Agaricomycetes</taxon>
        <taxon>Agaricomycetidae</taxon>
        <taxon>Boletales</taxon>
        <taxon>Suillineae</taxon>
        <taxon>Rhizopogonaceae</taxon>
        <taxon>Rhizopogon</taxon>
    </lineage>
</organism>
<dbReference type="InParanoid" id="A0A1B7MLD0"/>
<dbReference type="Proteomes" id="UP000092154">
    <property type="component" value="Unassembled WGS sequence"/>
</dbReference>
<dbReference type="AlphaFoldDB" id="A0A1B7MLD0"/>
<dbReference type="EMBL" id="KV448777">
    <property type="protein sequence ID" value="OAX33391.1"/>
    <property type="molecule type" value="Genomic_DNA"/>
</dbReference>
<dbReference type="OrthoDB" id="4230923at2759"/>
<gene>
    <name evidence="1" type="ORF">K503DRAFT_804397</name>
</gene>
<name>A0A1B7MLD0_9AGAM</name>
<reference evidence="1 2" key="1">
    <citation type="submission" date="2016-06" db="EMBL/GenBank/DDBJ databases">
        <title>Comparative genomics of the ectomycorrhizal sister species Rhizopogon vinicolor and Rhizopogon vesiculosus (Basidiomycota: Boletales) reveals a divergence of the mating type B locus.</title>
        <authorList>
            <consortium name="DOE Joint Genome Institute"/>
            <person name="Mujic A.B."/>
            <person name="Kuo A."/>
            <person name="Tritt A."/>
            <person name="Lipzen A."/>
            <person name="Chen C."/>
            <person name="Johnson J."/>
            <person name="Sharma A."/>
            <person name="Barry K."/>
            <person name="Grigoriev I.V."/>
            <person name="Spatafora J.W."/>
        </authorList>
    </citation>
    <scope>NUCLEOTIDE SEQUENCE [LARGE SCALE GENOMIC DNA]</scope>
    <source>
        <strain evidence="1 2">AM-OR11-026</strain>
    </source>
</reference>
<sequence length="223" mass="24488">MNTRRTANTPTTQEIISQPNTVKDAASGKTYLEKTALAVSGKPYTTDTLSEILFHITQLKGITLPIQTAIRAVAFILDEQTELKIADSVAKLTIATIAPHMAKLQEETTKLSKILEEWTGNPEHGTPWLAQLQQTIDQIAAQTKDISKAPPNSYRAALVSGLDAENQNKLVNLAAKNAIKDRQVMITLSNDSDLAPGNIRKKGICHSGIYSHICHYDDYDSYD</sequence>
<evidence type="ECO:0000313" key="1">
    <source>
        <dbReference type="EMBL" id="OAX33391.1"/>
    </source>
</evidence>
<keyword evidence="2" id="KW-1185">Reference proteome</keyword>